<proteinExistence type="predicted"/>
<dbReference type="Proteomes" id="UP000295830">
    <property type="component" value="Unassembled WGS sequence"/>
</dbReference>
<dbReference type="AlphaFoldDB" id="A0A4R7JXL0"/>
<keyword evidence="2" id="KW-1185">Reference proteome</keyword>
<name>A0A4R7JXL0_9GAMM</name>
<comment type="caution">
    <text evidence="1">The sequence shown here is derived from an EMBL/GenBank/DDBJ whole genome shotgun (WGS) entry which is preliminary data.</text>
</comment>
<accession>A0A4R7JXL0</accession>
<dbReference type="EMBL" id="SOAX01000002">
    <property type="protein sequence ID" value="TDT43220.1"/>
    <property type="molecule type" value="Genomic_DNA"/>
</dbReference>
<organism evidence="1 2">
    <name type="scientific">Halospina denitrificans</name>
    <dbReference type="NCBI Taxonomy" id="332522"/>
    <lineage>
        <taxon>Bacteria</taxon>
        <taxon>Pseudomonadati</taxon>
        <taxon>Pseudomonadota</taxon>
        <taxon>Gammaproteobacteria</taxon>
        <taxon>Halospina</taxon>
    </lineage>
</organism>
<gene>
    <name evidence="1" type="ORF">DES49_1034</name>
</gene>
<reference evidence="1 2" key="1">
    <citation type="submission" date="2019-03" db="EMBL/GenBank/DDBJ databases">
        <title>Genomic Encyclopedia of Type Strains, Phase IV (KMG-IV): sequencing the most valuable type-strain genomes for metagenomic binning, comparative biology and taxonomic classification.</title>
        <authorList>
            <person name="Goeker M."/>
        </authorList>
    </citation>
    <scope>NUCLEOTIDE SEQUENCE [LARGE SCALE GENOMIC DNA]</scope>
    <source>
        <strain evidence="1 2">DSM 15505</strain>
    </source>
</reference>
<evidence type="ECO:0000313" key="1">
    <source>
        <dbReference type="EMBL" id="TDT43220.1"/>
    </source>
</evidence>
<sequence>MRPRGLEPGQDTNGLLTGITTDGRLSLETATDPGALGQPKQLALVVIIQLDTGNTSRLPVRHARYGR</sequence>
<evidence type="ECO:0000313" key="2">
    <source>
        <dbReference type="Proteomes" id="UP000295830"/>
    </source>
</evidence>
<protein>
    <submittedName>
        <fullName evidence="1">Uncharacterized protein</fullName>
    </submittedName>
</protein>